<dbReference type="CDD" id="cd04182">
    <property type="entry name" value="GT_2_like_f"/>
    <property type="match status" value="1"/>
</dbReference>
<reference evidence="2 3" key="1">
    <citation type="submission" date="2016-10" db="EMBL/GenBank/DDBJ databases">
        <authorList>
            <person name="de Groot N.N."/>
        </authorList>
    </citation>
    <scope>NUCLEOTIDE SEQUENCE [LARGE SCALE GENOMIC DNA]</scope>
    <source>
        <strain evidence="2 3">DSM 21035</strain>
    </source>
</reference>
<dbReference type="STRING" id="419940.SAMN05421824_1969"/>
<protein>
    <submittedName>
        <fullName evidence="2">Molybdenum cofactor cytidylyltransferase</fullName>
    </submittedName>
</protein>
<dbReference type="InterPro" id="IPR029044">
    <property type="entry name" value="Nucleotide-diphossugar_trans"/>
</dbReference>
<dbReference type="Proteomes" id="UP000198999">
    <property type="component" value="Unassembled WGS sequence"/>
</dbReference>
<gene>
    <name evidence="2" type="ORF">SAMN05421824_1969</name>
</gene>
<accession>A0A1H9H078</accession>
<proteinExistence type="predicted"/>
<dbReference type="EMBL" id="FOFN01000002">
    <property type="protein sequence ID" value="SEQ55772.1"/>
    <property type="molecule type" value="Genomic_DNA"/>
</dbReference>
<dbReference type="PANTHER" id="PTHR43777:SF1">
    <property type="entry name" value="MOLYBDENUM COFACTOR CYTIDYLYLTRANSFERASE"/>
    <property type="match status" value="1"/>
</dbReference>
<evidence type="ECO:0000313" key="2">
    <source>
        <dbReference type="EMBL" id="SEQ55772.1"/>
    </source>
</evidence>
<dbReference type="OrthoDB" id="9779263at2"/>
<keyword evidence="2" id="KW-0548">Nucleotidyltransferase</keyword>
<dbReference type="AlphaFoldDB" id="A0A1H9H078"/>
<evidence type="ECO:0000313" key="3">
    <source>
        <dbReference type="Proteomes" id="UP000198999"/>
    </source>
</evidence>
<name>A0A1H9H078_9FLAO</name>
<evidence type="ECO:0000259" key="1">
    <source>
        <dbReference type="Pfam" id="PF12804"/>
    </source>
</evidence>
<dbReference type="SUPFAM" id="SSF53448">
    <property type="entry name" value="Nucleotide-diphospho-sugar transferases"/>
    <property type="match status" value="1"/>
</dbReference>
<feature type="domain" description="MobA-like NTP transferase" evidence="1">
    <location>
        <begin position="10"/>
        <end position="172"/>
    </location>
</feature>
<dbReference type="RefSeq" id="WP_092578966.1">
    <property type="nucleotide sequence ID" value="NZ_FOFN01000002.1"/>
</dbReference>
<dbReference type="Gene3D" id="3.90.550.10">
    <property type="entry name" value="Spore Coat Polysaccharide Biosynthesis Protein SpsA, Chain A"/>
    <property type="match status" value="1"/>
</dbReference>
<organism evidence="2 3">
    <name type="scientific">Hyunsoonleella jejuensis</name>
    <dbReference type="NCBI Taxonomy" id="419940"/>
    <lineage>
        <taxon>Bacteria</taxon>
        <taxon>Pseudomonadati</taxon>
        <taxon>Bacteroidota</taxon>
        <taxon>Flavobacteriia</taxon>
        <taxon>Flavobacteriales</taxon>
        <taxon>Flavobacteriaceae</taxon>
    </lineage>
</organism>
<keyword evidence="3" id="KW-1185">Reference proteome</keyword>
<dbReference type="GO" id="GO:0016779">
    <property type="term" value="F:nucleotidyltransferase activity"/>
    <property type="evidence" value="ECO:0007669"/>
    <property type="project" value="UniProtKB-KW"/>
</dbReference>
<dbReference type="PANTHER" id="PTHR43777">
    <property type="entry name" value="MOLYBDENUM COFACTOR CYTIDYLYLTRANSFERASE"/>
    <property type="match status" value="1"/>
</dbReference>
<dbReference type="InterPro" id="IPR025877">
    <property type="entry name" value="MobA-like_NTP_Trfase"/>
</dbReference>
<dbReference type="Pfam" id="PF12804">
    <property type="entry name" value="NTP_transf_3"/>
    <property type="match status" value="1"/>
</dbReference>
<sequence>MSKYSNITIAILAAGASTRIGSSKQLLKWEDKTLLQHAIHTAKQTTVNKVIVVLGANAEVIASGIKDSSVSTLINNEWQQGLGKSIACVSNFIMNSEDKSDGLLVLLADQPFVTTEHLDKMILQFVKHENGIIATAYNPKQKGVPVLFDKSYFKELSEITGDDGAKSVLKKYSGQLETIIPNFENYDIDTMSDYNRLKKT</sequence>
<keyword evidence="2" id="KW-0808">Transferase</keyword>